<evidence type="ECO:0000313" key="3">
    <source>
        <dbReference type="Proteomes" id="UP001197093"/>
    </source>
</evidence>
<feature type="compositionally biased region" description="Acidic residues" evidence="1">
    <location>
        <begin position="123"/>
        <end position="133"/>
    </location>
</feature>
<evidence type="ECO:0000256" key="1">
    <source>
        <dbReference type="SAM" id="MobiDB-lite"/>
    </source>
</evidence>
<feature type="compositionally biased region" description="Basic residues" evidence="1">
    <location>
        <begin position="157"/>
        <end position="169"/>
    </location>
</feature>
<organism evidence="2 3">
    <name type="scientific">Staphylotrichum longicolle</name>
    <dbReference type="NCBI Taxonomy" id="669026"/>
    <lineage>
        <taxon>Eukaryota</taxon>
        <taxon>Fungi</taxon>
        <taxon>Dikarya</taxon>
        <taxon>Ascomycota</taxon>
        <taxon>Pezizomycotina</taxon>
        <taxon>Sordariomycetes</taxon>
        <taxon>Sordariomycetidae</taxon>
        <taxon>Sordariales</taxon>
        <taxon>Chaetomiaceae</taxon>
        <taxon>Staphylotrichum</taxon>
    </lineage>
</organism>
<sequence length="249" mass="26865">MAPSASPLPIDLRAQVIENCEFYSGPHAHISLVIAKQPVGTWKAYVFRTVNGTREALLSETAPSLPDALQALHVKSAEAVQNYIGSNGFALVSGIKKRGARRGGSSHDDGHDSDSTSSTVTLDDCESLSDDETISVTSVGRAKRSRRKADRPGKASSSKHKPRHGRPRSRSPSFSAARARSRSRSRSRYTCSSSSESDLDDYSPPIIPSRRPPFLNAFTQRLPPRPPQNGFSTFLAGHHPPPPPPPGPP</sequence>
<name>A0AAD4HXI3_9PEZI</name>
<feature type="compositionally biased region" description="Pro residues" evidence="1">
    <location>
        <begin position="239"/>
        <end position="249"/>
    </location>
</feature>
<reference evidence="2" key="1">
    <citation type="submission" date="2023-02" db="EMBL/GenBank/DDBJ databases">
        <authorList>
            <person name="Palmer J.M."/>
        </authorList>
    </citation>
    <scope>NUCLEOTIDE SEQUENCE</scope>
    <source>
        <strain evidence="2">FW57</strain>
    </source>
</reference>
<proteinExistence type="predicted"/>
<protein>
    <submittedName>
        <fullName evidence="2">Uncharacterized protein</fullName>
    </submittedName>
</protein>
<gene>
    <name evidence="2" type="ORF">NEMBOFW57_000981</name>
</gene>
<evidence type="ECO:0000313" key="2">
    <source>
        <dbReference type="EMBL" id="KAG7290974.1"/>
    </source>
</evidence>
<dbReference type="EMBL" id="JAHCVI010000001">
    <property type="protein sequence ID" value="KAG7290974.1"/>
    <property type="molecule type" value="Genomic_DNA"/>
</dbReference>
<accession>A0AAD4HXI3</accession>
<comment type="caution">
    <text evidence="2">The sequence shown here is derived from an EMBL/GenBank/DDBJ whole genome shotgun (WGS) entry which is preliminary data.</text>
</comment>
<dbReference type="AlphaFoldDB" id="A0AAD4HXI3"/>
<keyword evidence="3" id="KW-1185">Reference proteome</keyword>
<feature type="compositionally biased region" description="Low complexity" evidence="1">
    <location>
        <begin position="188"/>
        <end position="204"/>
    </location>
</feature>
<dbReference type="Proteomes" id="UP001197093">
    <property type="component" value="Unassembled WGS sequence"/>
</dbReference>
<feature type="region of interest" description="Disordered" evidence="1">
    <location>
        <begin position="99"/>
        <end position="249"/>
    </location>
</feature>
<feature type="compositionally biased region" description="Basic and acidic residues" evidence="1">
    <location>
        <begin position="105"/>
        <end position="114"/>
    </location>
</feature>